<sequence>MIALRLLKPDHDNKYIDRSNTDDKSTVTDTNVDRIDMSQYNAILRNNNASAMLRNNAGGGNSGMSKDLISSYVKYGSAAAPPTIDFPITNNANYLKSSDNSSDRSHYDHTGNNNSTRLVVVSPIRSGVKSSAHYDVRPLLLTS</sequence>
<name>A0A0A9YU62_LYGHE</name>
<dbReference type="EMBL" id="GBHO01008448">
    <property type="protein sequence ID" value="JAG35156.1"/>
    <property type="molecule type" value="Transcribed_RNA"/>
</dbReference>
<accession>A0A0A9YU62</accession>
<evidence type="ECO:0000313" key="1">
    <source>
        <dbReference type="EMBL" id="JAG35156.1"/>
    </source>
</evidence>
<dbReference type="EMBL" id="GDHC01015440">
    <property type="protein sequence ID" value="JAQ03189.1"/>
    <property type="molecule type" value="Transcribed_RNA"/>
</dbReference>
<proteinExistence type="predicted"/>
<reference evidence="2" key="3">
    <citation type="journal article" date="2016" name="Gigascience">
        <title>De novo construction of an expanded transcriptome assembly for the western tarnished plant bug, Lygus hesperus.</title>
        <authorList>
            <person name="Tassone E.E."/>
            <person name="Geib S.M."/>
            <person name="Hall B."/>
            <person name="Fabrick J.A."/>
            <person name="Brent C.S."/>
            <person name="Hull J.J."/>
        </authorList>
    </citation>
    <scope>NUCLEOTIDE SEQUENCE</scope>
</reference>
<reference evidence="1" key="1">
    <citation type="journal article" date="2014" name="PLoS ONE">
        <title>Transcriptome-Based Identification of ABC Transporters in the Western Tarnished Plant Bug Lygus hesperus.</title>
        <authorList>
            <person name="Hull J.J."/>
            <person name="Chaney K."/>
            <person name="Geib S.M."/>
            <person name="Fabrick J.A."/>
            <person name="Brent C.S."/>
            <person name="Walsh D."/>
            <person name="Lavine L.C."/>
        </authorList>
    </citation>
    <scope>NUCLEOTIDE SEQUENCE</scope>
</reference>
<organism evidence="1">
    <name type="scientific">Lygus hesperus</name>
    <name type="common">Western plant bug</name>
    <dbReference type="NCBI Taxonomy" id="30085"/>
    <lineage>
        <taxon>Eukaryota</taxon>
        <taxon>Metazoa</taxon>
        <taxon>Ecdysozoa</taxon>
        <taxon>Arthropoda</taxon>
        <taxon>Hexapoda</taxon>
        <taxon>Insecta</taxon>
        <taxon>Pterygota</taxon>
        <taxon>Neoptera</taxon>
        <taxon>Paraneoptera</taxon>
        <taxon>Hemiptera</taxon>
        <taxon>Heteroptera</taxon>
        <taxon>Panheteroptera</taxon>
        <taxon>Cimicomorpha</taxon>
        <taxon>Miridae</taxon>
        <taxon>Mirini</taxon>
        <taxon>Lygus</taxon>
    </lineage>
</organism>
<reference evidence="1" key="2">
    <citation type="submission" date="2014-07" db="EMBL/GenBank/DDBJ databases">
        <authorList>
            <person name="Hull J."/>
        </authorList>
    </citation>
    <scope>NUCLEOTIDE SEQUENCE</scope>
</reference>
<evidence type="ECO:0000313" key="2">
    <source>
        <dbReference type="EMBL" id="JAQ03189.1"/>
    </source>
</evidence>
<protein>
    <submittedName>
        <fullName evidence="1">Uncharacterized protein</fullName>
    </submittedName>
</protein>
<dbReference type="AlphaFoldDB" id="A0A0A9YU62"/>
<gene>
    <name evidence="1" type="ORF">CM83_8430</name>
    <name evidence="2" type="ORF">g.146</name>
</gene>